<dbReference type="SUPFAM" id="SSF52980">
    <property type="entry name" value="Restriction endonuclease-like"/>
    <property type="match status" value="1"/>
</dbReference>
<dbReference type="PATRIC" id="fig|1121022.4.peg.3270"/>
<keyword evidence="3" id="KW-1185">Reference proteome</keyword>
<dbReference type="InterPro" id="IPR007569">
    <property type="entry name" value="DUF559"/>
</dbReference>
<evidence type="ECO:0000313" key="2">
    <source>
        <dbReference type="EMBL" id="ESQ88368.1"/>
    </source>
</evidence>
<dbReference type="AlphaFoldDB" id="V4RAA6"/>
<dbReference type="OrthoDB" id="9798754at2"/>
<dbReference type="Proteomes" id="UP000017837">
    <property type="component" value="Unassembled WGS sequence"/>
</dbReference>
<evidence type="ECO:0000313" key="3">
    <source>
        <dbReference type="Proteomes" id="UP000017837"/>
    </source>
</evidence>
<dbReference type="InterPro" id="IPR011335">
    <property type="entry name" value="Restrct_endonuc-II-like"/>
</dbReference>
<dbReference type="STRING" id="1121022.GCA_000376105_02300"/>
<dbReference type="CDD" id="cd01038">
    <property type="entry name" value="Endonuclease_DUF559"/>
    <property type="match status" value="1"/>
</dbReference>
<dbReference type="PANTHER" id="PTHR38590">
    <property type="entry name" value="BLL0828 PROTEIN"/>
    <property type="match status" value="1"/>
</dbReference>
<reference evidence="2 3" key="1">
    <citation type="journal article" date="2014" name="Nature">
        <title>Sequential evolution of bacterial morphology by co-option of a developmental regulator.</title>
        <authorList>
            <person name="Jiang C."/>
            <person name="Brown P.J."/>
            <person name="Ducret A."/>
            <person name="Brun Y.V."/>
        </authorList>
    </citation>
    <scope>NUCLEOTIDE SEQUENCE [LARGE SCALE GENOMIC DNA]</scope>
    <source>
        <strain evidence="2 3">DSM 16100</strain>
    </source>
</reference>
<name>V4RAA6_9CAUL</name>
<dbReference type="Pfam" id="PF04480">
    <property type="entry name" value="DUF559"/>
    <property type="match status" value="1"/>
</dbReference>
<organism evidence="2 3">
    <name type="scientific">Asticcacaulis benevestitus DSM 16100 = ATCC BAA-896</name>
    <dbReference type="NCBI Taxonomy" id="1121022"/>
    <lineage>
        <taxon>Bacteria</taxon>
        <taxon>Pseudomonadati</taxon>
        <taxon>Pseudomonadota</taxon>
        <taxon>Alphaproteobacteria</taxon>
        <taxon>Caulobacterales</taxon>
        <taxon>Caulobacteraceae</taxon>
        <taxon>Asticcacaulis</taxon>
    </lineage>
</organism>
<evidence type="ECO:0000259" key="1">
    <source>
        <dbReference type="Pfam" id="PF04480"/>
    </source>
</evidence>
<accession>V4RAA6</accession>
<proteinExistence type="predicted"/>
<sequence length="114" mass="13095">MPHERKIARARQLRKTMTEPERLLWARLKSRSHGIVFKRQQAIGPYVLDFFCYQAQLAVEVDGGLHDHERDAARDAYVAGLGIETYRVTAAEVYRNADAVADGIWLKSQEKLRV</sequence>
<comment type="caution">
    <text evidence="2">The sequence shown here is derived from an EMBL/GenBank/DDBJ whole genome shotgun (WGS) entry which is preliminary data.</text>
</comment>
<protein>
    <recommendedName>
        <fullName evidence="1">DUF559 domain-containing protein</fullName>
    </recommendedName>
</protein>
<dbReference type="Gene3D" id="3.40.960.10">
    <property type="entry name" value="VSR Endonuclease"/>
    <property type="match status" value="1"/>
</dbReference>
<feature type="domain" description="DUF559" evidence="1">
    <location>
        <begin position="6"/>
        <end position="105"/>
    </location>
</feature>
<dbReference type="PANTHER" id="PTHR38590:SF1">
    <property type="entry name" value="BLL0828 PROTEIN"/>
    <property type="match status" value="1"/>
</dbReference>
<dbReference type="eggNOG" id="COG2852">
    <property type="taxonomic scope" value="Bacteria"/>
</dbReference>
<dbReference type="EMBL" id="AWGB01000038">
    <property type="protein sequence ID" value="ESQ88368.1"/>
    <property type="molecule type" value="Genomic_DNA"/>
</dbReference>
<gene>
    <name evidence="2" type="ORF">ABENE_16080</name>
</gene>
<dbReference type="RefSeq" id="WP_018081967.1">
    <property type="nucleotide sequence ID" value="NZ_AQWM01000009.1"/>
</dbReference>
<dbReference type="InterPro" id="IPR047216">
    <property type="entry name" value="Endonuclease_DUF559_bact"/>
</dbReference>